<gene>
    <name evidence="2" type="ORF">SHK19_08930</name>
</gene>
<dbReference type="Gene3D" id="2.40.320.10">
    <property type="entry name" value="Hypothetical Protein Pfu-838710-001"/>
    <property type="match status" value="1"/>
</dbReference>
<dbReference type="PANTHER" id="PTHR39339">
    <property type="entry name" value="SLR1444 PROTEIN"/>
    <property type="match status" value="1"/>
</dbReference>
<keyword evidence="3" id="KW-1185">Reference proteome</keyword>
<sequence length="511" mass="56581">MGAVVRELEGKYEPAAEAEMPDLTALDGIASVAGPETQELGATYFDTDRLALAAAGLTLRRRTGGGDAGWHLKVPSPDGGLDELREPVGGHAADVVPTSLERAVQLYARGQTLRPVAEIRTRRRIHRLCDADGRTMAELCDDLVTADTPGDLDGRSASSWREWEVELVDGDEALLETAGALLEATGARPAAGPSKLARALGNRIPKSLIHPDEPPGPKSSAAEVLGARLREQVSELKYRDPLVRHDAPDAVHRMRVAMRRLRSDLASYRPLLDRNRTEPRRDELKWIAGVLGDARDTEVMQARLSRLISEEPVELVMGPVAQRVDRQLAAAYRLAHRRAVEAIESPRYYALIDDLDALVTNPRWTSRARQPAADVLPARVAKAFKRLRRRVDAVAEAPDRQTRDHRLHEVRKAAKRARYAAEPLVPVVGRDAERFVKATKKLQSVLGDYQDAVVTQPTLRQLAVQAHLDGDNAFTYGRLHGRQQALAASLRAGYHEAWSRAKAKKRRRWLR</sequence>
<dbReference type="SMART" id="SM00880">
    <property type="entry name" value="CHAD"/>
    <property type="match status" value="1"/>
</dbReference>
<accession>A0ABZ0ZWL6</accession>
<dbReference type="InterPro" id="IPR007899">
    <property type="entry name" value="CHAD_dom"/>
</dbReference>
<reference evidence="3" key="1">
    <citation type="submission" date="2023-12" db="EMBL/GenBank/DDBJ databases">
        <title>Novel species in genus Nocardioides.</title>
        <authorList>
            <person name="Zhou H."/>
        </authorList>
    </citation>
    <scope>NUCLEOTIDE SEQUENCE [LARGE SCALE GENOMIC DNA]</scope>
    <source>
        <strain evidence="3">HM61</strain>
    </source>
</reference>
<dbReference type="SUPFAM" id="SSF55154">
    <property type="entry name" value="CYTH-like phosphatases"/>
    <property type="match status" value="1"/>
</dbReference>
<protein>
    <submittedName>
        <fullName evidence="2">CYTH and CHAD domain-containing protein</fullName>
    </submittedName>
</protein>
<evidence type="ECO:0000259" key="1">
    <source>
        <dbReference type="PROSITE" id="PS51708"/>
    </source>
</evidence>
<dbReference type="Proteomes" id="UP001327225">
    <property type="component" value="Chromosome"/>
</dbReference>
<dbReference type="Pfam" id="PF05235">
    <property type="entry name" value="CHAD"/>
    <property type="match status" value="1"/>
</dbReference>
<dbReference type="Pfam" id="PF01928">
    <property type="entry name" value="CYTH"/>
    <property type="match status" value="1"/>
</dbReference>
<dbReference type="PANTHER" id="PTHR39339:SF1">
    <property type="entry name" value="CHAD DOMAIN-CONTAINING PROTEIN"/>
    <property type="match status" value="1"/>
</dbReference>
<evidence type="ECO:0000313" key="2">
    <source>
        <dbReference type="EMBL" id="WQQ28339.1"/>
    </source>
</evidence>
<dbReference type="InterPro" id="IPR033469">
    <property type="entry name" value="CYTH-like_dom_sf"/>
</dbReference>
<dbReference type="PROSITE" id="PS51708">
    <property type="entry name" value="CHAD"/>
    <property type="match status" value="1"/>
</dbReference>
<dbReference type="CDD" id="cd07374">
    <property type="entry name" value="CYTH-like_Pase"/>
    <property type="match status" value="1"/>
</dbReference>
<name>A0ABZ0ZWL6_9ACTN</name>
<proteinExistence type="predicted"/>
<dbReference type="InterPro" id="IPR038186">
    <property type="entry name" value="CHAD_dom_sf"/>
</dbReference>
<dbReference type="EMBL" id="CP141059">
    <property type="protein sequence ID" value="WQQ28339.1"/>
    <property type="molecule type" value="Genomic_DNA"/>
</dbReference>
<dbReference type="Gene3D" id="1.40.20.10">
    <property type="entry name" value="CHAD domain"/>
    <property type="match status" value="1"/>
</dbReference>
<organism evidence="2 3">
    <name type="scientific">Nocardioides bizhenqiangii</name>
    <dbReference type="NCBI Taxonomy" id="3095076"/>
    <lineage>
        <taxon>Bacteria</taxon>
        <taxon>Bacillati</taxon>
        <taxon>Actinomycetota</taxon>
        <taxon>Actinomycetes</taxon>
        <taxon>Propionibacteriales</taxon>
        <taxon>Nocardioidaceae</taxon>
        <taxon>Nocardioides</taxon>
    </lineage>
</organism>
<evidence type="ECO:0000313" key="3">
    <source>
        <dbReference type="Proteomes" id="UP001327225"/>
    </source>
</evidence>
<dbReference type="InterPro" id="IPR023577">
    <property type="entry name" value="CYTH_domain"/>
</dbReference>
<feature type="domain" description="CHAD" evidence="1">
    <location>
        <begin position="218"/>
        <end position="503"/>
    </location>
</feature>
<dbReference type="SMART" id="SM01118">
    <property type="entry name" value="CYTH"/>
    <property type="match status" value="1"/>
</dbReference>